<dbReference type="GO" id="GO:0005615">
    <property type="term" value="C:extracellular space"/>
    <property type="evidence" value="ECO:0007669"/>
    <property type="project" value="TreeGrafter"/>
</dbReference>
<comment type="similarity">
    <text evidence="1">Belongs to the CoaE family.</text>
</comment>
<keyword evidence="4" id="KW-0067">ATP-binding</keyword>
<dbReference type="CDD" id="cd02022">
    <property type="entry name" value="DPCK"/>
    <property type="match status" value="1"/>
</dbReference>
<dbReference type="Gene3D" id="2.30.180.10">
    <property type="entry name" value="FAS1 domain"/>
    <property type="match status" value="4"/>
</dbReference>
<dbReference type="GO" id="GO:0050839">
    <property type="term" value="F:cell adhesion molecule binding"/>
    <property type="evidence" value="ECO:0007669"/>
    <property type="project" value="TreeGrafter"/>
</dbReference>
<dbReference type="PROSITE" id="PS50213">
    <property type="entry name" value="FAS1"/>
    <property type="match status" value="4"/>
</dbReference>
<dbReference type="SUPFAM" id="SSF52540">
    <property type="entry name" value="P-loop containing nucleoside triphosphate hydrolases"/>
    <property type="match status" value="1"/>
</dbReference>
<dbReference type="VEuPathDB" id="VectorBase:AALB017409"/>
<evidence type="ECO:0000313" key="9">
    <source>
        <dbReference type="Proteomes" id="UP000069272"/>
    </source>
</evidence>
<reference evidence="8 9" key="1">
    <citation type="journal article" date="2017" name="G3 (Bethesda)">
        <title>The Physical Genome Mapping of Anopheles albimanus Corrected Scaffold Misassemblies and Identified Interarm Rearrangements in Genus Anopheles.</title>
        <authorList>
            <person name="Artemov G.N."/>
            <person name="Peery A.N."/>
            <person name="Jiang X."/>
            <person name="Tu Z."/>
            <person name="Stegniy V.N."/>
            <person name="Sharakhova M.V."/>
            <person name="Sharakhov I.V."/>
        </authorList>
    </citation>
    <scope>NUCLEOTIDE SEQUENCE [LARGE SCALE GENOMIC DNA]</scope>
    <source>
        <strain evidence="8 9">ALBI9_A</strain>
    </source>
</reference>
<keyword evidence="5" id="KW-1015">Disulfide bond</keyword>
<feature type="region of interest" description="Disordered" evidence="7">
    <location>
        <begin position="318"/>
        <end position="377"/>
    </location>
</feature>
<dbReference type="InterPro" id="IPR050904">
    <property type="entry name" value="Adhesion/Biosynth-related"/>
</dbReference>
<dbReference type="FunFam" id="2.30.180.10:FF:000023">
    <property type="entry name" value="periostin isoform X2"/>
    <property type="match status" value="1"/>
</dbReference>
<evidence type="ECO:0000256" key="1">
    <source>
        <dbReference type="ARBA" id="ARBA00009018"/>
    </source>
</evidence>
<dbReference type="PANTHER" id="PTHR10900">
    <property type="entry name" value="PERIOSTIN-RELATED"/>
    <property type="match status" value="1"/>
</dbReference>
<feature type="compositionally biased region" description="Basic and acidic residues" evidence="7">
    <location>
        <begin position="334"/>
        <end position="344"/>
    </location>
</feature>
<dbReference type="GO" id="GO:0004140">
    <property type="term" value="F:dephospho-CoA kinase activity"/>
    <property type="evidence" value="ECO:0007669"/>
    <property type="project" value="InterPro"/>
</dbReference>
<dbReference type="VEuPathDB" id="VectorBase:AALB20_027542"/>
<dbReference type="SMART" id="SM00554">
    <property type="entry name" value="FAS1"/>
    <property type="match status" value="4"/>
</dbReference>
<evidence type="ECO:0000313" key="8">
    <source>
        <dbReference type="EnsemblMetazoa" id="AALB003495-PA"/>
    </source>
</evidence>
<evidence type="ECO:0000256" key="7">
    <source>
        <dbReference type="SAM" id="MobiDB-lite"/>
    </source>
</evidence>
<dbReference type="FunFam" id="3.40.50.300:FF:000485">
    <property type="entry name" value="Dephospho-CoA kinase CAB5"/>
    <property type="match status" value="1"/>
</dbReference>
<dbReference type="GO" id="GO:0030198">
    <property type="term" value="P:extracellular matrix organization"/>
    <property type="evidence" value="ECO:0007669"/>
    <property type="project" value="TreeGrafter"/>
</dbReference>
<name>A0A182FAG6_ANOAL</name>
<dbReference type="GO" id="GO:0015937">
    <property type="term" value="P:coenzyme A biosynthetic process"/>
    <property type="evidence" value="ECO:0007669"/>
    <property type="project" value="InterPro"/>
</dbReference>
<dbReference type="GO" id="GO:0031012">
    <property type="term" value="C:extracellular matrix"/>
    <property type="evidence" value="ECO:0007669"/>
    <property type="project" value="TreeGrafter"/>
</dbReference>
<sequence length="1157" mass="130431">MFLVALTGGVASGKSTVTKIFRDNGVPVIDADAIAREVVEPGRPAWHKIKATFGESVFHEDSGELNREALGRIIFDDVEKRKQLNEITHPEIHRIIYKAVIKCFLLGHNFVVMDLPLLFETRVMLNFIHKIITVTCEEDIQVARLIDRSKYTEAEATKRIKAQMPLELKCEQSHFVIENSGTFRDTEEQTLKILAILQDSNQHWKIRGVIFATAALLVSSIAWILNYKYKCPLNEDEMVRLASIMGDIDDWHEDPLAMADSDEDHHPLRTLNPFHWAMFPHNLPDRVDHRFYRVPEPEVYDDTESATLGVAGLAGGRVQDRESLESDVETISDELTHRNPDERRPLHRQPAAPSRPAGHPDAETIDGPAHQPQRPPFDTSSLFQHHFNTFFNTPLETGFFGSGLPGGFGFFDLHANRPWWKGDNVCTEREEKEEDIASDDNQEVAVNGGTGAGVFGFGSFNLNVESCAEKQHKYVCTSIKNVNGRKRTEKITRQCCHGYGRPRNGPPNAHCEKMDLHSMEDTAERLGAKEFIATLKKSGLEATLENEVTLFVVPDSAYTTFAEQMWENNLVAFDPSARAKRAIDFASMTARDVILGHTVNGSYHIEDISNEQLLKTELPGANIRINIYPRGPAAMAREHTEHPYRYTANCAPLVKLNRVTERGIVHVVDRVLVPARNSLMDIIEGRDDMTLMRTFLEMTGLDKMLREQGDDKHFTVFAPNDEAFLKLDKDIRRKLKAGNGCAQNILKNHILDITFCSLAAVNGVKTSTYNMLNEKLEFEYAMVGKKLPSSGTENPIEAMEEDPSVGKKSQRLRINGQALIEESDVVASNGVLHVIDSVLPTESGMPISNTLANHNLTIFKQLIADAGLEDEFDSMSNKTFFIPSDQAFEQTETGRYWIRQLKEHPESLRNNAELKEFLEYHVVEPLIKTCELEEKTMPTKAGQSVRVNLYTTNPVFTTVMNRATVNCARLTHFDEETCGSVVHEIDKVLDVPKMNLLETLRSNADYSMFLRLVSETNLTELLASEDSGLTLLVPKNDVFLEVNAWYQETLENKEDLERIIRAHILPNVICCTGIVPSEWPFVRTTETIGQHQLKLNRNRRPQVQNAGITKCDVVARNGIIHEINDVINVQSQRSASGNVGNSGPFPNFGRPLTFWFK</sequence>
<organism evidence="8 9">
    <name type="scientific">Anopheles albimanus</name>
    <name type="common">New world malaria mosquito</name>
    <dbReference type="NCBI Taxonomy" id="7167"/>
    <lineage>
        <taxon>Eukaryota</taxon>
        <taxon>Metazoa</taxon>
        <taxon>Ecdysozoa</taxon>
        <taxon>Arthropoda</taxon>
        <taxon>Hexapoda</taxon>
        <taxon>Insecta</taxon>
        <taxon>Pterygota</taxon>
        <taxon>Neoptera</taxon>
        <taxon>Endopterygota</taxon>
        <taxon>Diptera</taxon>
        <taxon>Nematocera</taxon>
        <taxon>Culicoidea</taxon>
        <taxon>Culicidae</taxon>
        <taxon>Anophelinae</taxon>
        <taxon>Anopheles</taxon>
    </lineage>
</organism>
<dbReference type="PANTHER" id="PTHR10900:SF77">
    <property type="entry name" value="FI19380P1"/>
    <property type="match status" value="1"/>
</dbReference>
<dbReference type="InterPro" id="IPR000782">
    <property type="entry name" value="FAS1_domain"/>
</dbReference>
<dbReference type="STRING" id="7167.A0A182FAG6"/>
<evidence type="ECO:0000256" key="4">
    <source>
        <dbReference type="ARBA" id="ARBA00022840"/>
    </source>
</evidence>
<dbReference type="AlphaFoldDB" id="A0A182FAG6"/>
<dbReference type="NCBIfam" id="TIGR00152">
    <property type="entry name" value="dephospho-CoA kinase"/>
    <property type="match status" value="1"/>
</dbReference>
<evidence type="ECO:0000256" key="5">
    <source>
        <dbReference type="ARBA" id="ARBA00023157"/>
    </source>
</evidence>
<proteinExistence type="inferred from homology"/>
<dbReference type="GO" id="GO:0005737">
    <property type="term" value="C:cytoplasm"/>
    <property type="evidence" value="ECO:0007669"/>
    <property type="project" value="UniProtKB-ARBA"/>
</dbReference>
<dbReference type="GO" id="GO:0007155">
    <property type="term" value="P:cell adhesion"/>
    <property type="evidence" value="ECO:0007669"/>
    <property type="project" value="TreeGrafter"/>
</dbReference>
<dbReference type="FunFam" id="2.30.180.10:FF:000031">
    <property type="entry name" value="periostin isoform X1"/>
    <property type="match status" value="1"/>
</dbReference>
<evidence type="ECO:0000256" key="6">
    <source>
        <dbReference type="ARBA" id="ARBA00044157"/>
    </source>
</evidence>
<dbReference type="InterPro" id="IPR001977">
    <property type="entry name" value="Depp_CoAkinase"/>
</dbReference>
<dbReference type="PROSITE" id="PS51219">
    <property type="entry name" value="DPCK"/>
    <property type="match status" value="1"/>
</dbReference>
<accession>A0A182FAG6</accession>
<keyword evidence="9" id="KW-1185">Reference proteome</keyword>
<reference evidence="8" key="2">
    <citation type="submission" date="2022-08" db="UniProtKB">
        <authorList>
            <consortium name="EnsemblMetazoa"/>
        </authorList>
    </citation>
    <scope>IDENTIFICATION</scope>
    <source>
        <strain evidence="8">STECLA/ALBI9_A</strain>
    </source>
</reference>
<dbReference type="FunFam" id="2.30.180.10:FF:000025">
    <property type="entry name" value="Midline fasciclin, isoform F"/>
    <property type="match status" value="1"/>
</dbReference>
<dbReference type="Pfam" id="PF01121">
    <property type="entry name" value="CoaE"/>
    <property type="match status" value="1"/>
</dbReference>
<dbReference type="InterPro" id="IPR011489">
    <property type="entry name" value="EMI_domain"/>
</dbReference>
<dbReference type="Gene3D" id="3.40.50.300">
    <property type="entry name" value="P-loop containing nucleotide triphosphate hydrolases"/>
    <property type="match status" value="1"/>
</dbReference>
<dbReference type="VEuPathDB" id="VectorBase:AALB20_027624"/>
<keyword evidence="2" id="KW-0732">Signal</keyword>
<protein>
    <recommendedName>
        <fullName evidence="6">Dephospho-CoA kinase domain-containing protein</fullName>
    </recommendedName>
</protein>
<keyword evidence="3" id="KW-0547">Nucleotide-binding</keyword>
<dbReference type="InterPro" id="IPR027417">
    <property type="entry name" value="P-loop_NTPase"/>
</dbReference>
<dbReference type="HAMAP" id="MF_00376">
    <property type="entry name" value="Dephospho_CoA_kinase"/>
    <property type="match status" value="1"/>
</dbReference>
<dbReference type="EnsemblMetazoa" id="AALB003495-RA">
    <property type="protein sequence ID" value="AALB003495-PA"/>
    <property type="gene ID" value="AALB003495"/>
</dbReference>
<dbReference type="GO" id="GO:0005524">
    <property type="term" value="F:ATP binding"/>
    <property type="evidence" value="ECO:0007669"/>
    <property type="project" value="UniProtKB-KW"/>
</dbReference>
<dbReference type="Pfam" id="PF02469">
    <property type="entry name" value="Fasciclin"/>
    <property type="match status" value="4"/>
</dbReference>
<evidence type="ECO:0000256" key="3">
    <source>
        <dbReference type="ARBA" id="ARBA00022741"/>
    </source>
</evidence>
<dbReference type="SUPFAM" id="SSF82153">
    <property type="entry name" value="FAS1 domain"/>
    <property type="match status" value="4"/>
</dbReference>
<dbReference type="InterPro" id="IPR036378">
    <property type="entry name" value="FAS1_dom_sf"/>
</dbReference>
<dbReference type="VEuPathDB" id="VectorBase:AALB017410"/>
<dbReference type="Proteomes" id="UP000069272">
    <property type="component" value="Chromosome 2R"/>
</dbReference>
<evidence type="ECO:0000256" key="2">
    <source>
        <dbReference type="ARBA" id="ARBA00022729"/>
    </source>
</evidence>
<dbReference type="PROSITE" id="PS51041">
    <property type="entry name" value="EMI"/>
    <property type="match status" value="1"/>
</dbReference>